<proteinExistence type="predicted"/>
<evidence type="ECO:0000256" key="1">
    <source>
        <dbReference type="SAM" id="Phobius"/>
    </source>
</evidence>
<name>A0A6M3VXP5_PFV2</name>
<keyword evidence="1" id="KW-0812">Transmembrane</keyword>
<feature type="transmembrane region" description="Helical" evidence="1">
    <location>
        <begin position="30"/>
        <end position="47"/>
    </location>
</feature>
<organism evidence="2 3">
    <name type="scientific">Pyrobaculum filamentous virus 2</name>
    <name type="common">PFV2</name>
    <dbReference type="NCBI Taxonomy" id="2730621"/>
    <lineage>
        <taxon>Viruses</taxon>
        <taxon>Adnaviria</taxon>
        <taxon>Zilligvirae</taxon>
        <taxon>Taleaviricota</taxon>
        <taxon>Tokiviricetes</taxon>
        <taxon>Primavirales</taxon>
        <taxon>Tristromaviridae</taxon>
        <taxon>Alphatristromavirus</taxon>
        <taxon>Alphatristromavirus puteoliense</taxon>
    </lineage>
</organism>
<gene>
    <name evidence="2" type="ORF">PFV2_gp14</name>
</gene>
<keyword evidence="1" id="KW-1133">Transmembrane helix</keyword>
<feature type="transmembrane region" description="Helical" evidence="1">
    <location>
        <begin position="7"/>
        <end position="24"/>
    </location>
</feature>
<dbReference type="EMBL" id="MN876844">
    <property type="protein sequence ID" value="QJF12387.1"/>
    <property type="molecule type" value="Genomic_DNA"/>
</dbReference>
<organismHost>
    <name type="scientific">Pyrobaculum arsenaticum</name>
    <dbReference type="NCBI Taxonomy" id="121277"/>
</organismHost>
<keyword evidence="1" id="KW-0472">Membrane</keyword>
<evidence type="ECO:0000313" key="2">
    <source>
        <dbReference type="EMBL" id="QJF12387.1"/>
    </source>
</evidence>
<accession>A0A6M3VXP5</accession>
<reference evidence="2 3" key="1">
    <citation type="journal article" date="2020" name="ISME J.">
        <title>New virus isolates from Italian hydrothermal environments underscore the biogeographic pattern in archaeal virus communities.</title>
        <authorList>
            <person name="Baquero D.P."/>
            <person name="Contursi P."/>
            <person name="Piochi M."/>
            <person name="Bartolucci S."/>
            <person name="Liu Y."/>
            <person name="Cvirkaite-Krupovic V."/>
            <person name="Prangishvili D."/>
            <person name="Krupovic M."/>
        </authorList>
    </citation>
    <scope>NUCLEOTIDE SEQUENCE [LARGE SCALE GENOMIC DNA]</scope>
    <source>
        <strain evidence="2">4</strain>
    </source>
</reference>
<protein>
    <submittedName>
        <fullName evidence="2">Uncharacterized protein</fullName>
    </submittedName>
</protein>
<sequence>MHRAEKFIYLWTYNSLVPTAIVYYASHSEVVAAMVGVLTTLATWRLFTRLDRTLSKIAKMFGL</sequence>
<evidence type="ECO:0000313" key="3">
    <source>
        <dbReference type="Proteomes" id="UP000502572"/>
    </source>
</evidence>
<keyword evidence="3" id="KW-1185">Reference proteome</keyword>
<dbReference type="Proteomes" id="UP000502572">
    <property type="component" value="Segment"/>
</dbReference>
<organismHost>
    <name type="scientific">Pyrobaculum oguniense</name>
    <dbReference type="NCBI Taxonomy" id="99007"/>
</organismHost>